<dbReference type="EMBL" id="FMAF01000040">
    <property type="protein sequence ID" value="SCB51489.1"/>
    <property type="molecule type" value="Genomic_DNA"/>
</dbReference>
<evidence type="ECO:0000313" key="1">
    <source>
        <dbReference type="EMBL" id="SCB51489.1"/>
    </source>
</evidence>
<sequence length="60" mass="6673">MIITLRRLKLSAIAPTKMARMNAGDVEDAWTNATITSEVERVAISQLIATAYISRPRLEN</sequence>
<protein>
    <submittedName>
        <fullName evidence="1">Uncharacterized protein</fullName>
    </submittedName>
</protein>
<proteinExistence type="predicted"/>
<evidence type="ECO:0000313" key="2">
    <source>
        <dbReference type="Proteomes" id="UP000199205"/>
    </source>
</evidence>
<dbReference type="AlphaFoldDB" id="A0A1C3XGZ4"/>
<name>A0A1C3XGZ4_9HYPH</name>
<reference evidence="1 2" key="1">
    <citation type="submission" date="2016-08" db="EMBL/GenBank/DDBJ databases">
        <authorList>
            <person name="Seilhamer J.J."/>
        </authorList>
    </citation>
    <scope>NUCLEOTIDE SEQUENCE [LARGE SCALE GENOMIC DNA]</scope>
    <source>
        <strain evidence="1 2">P1-7</strain>
    </source>
</reference>
<accession>A0A1C3XGZ4</accession>
<organism evidence="1 2">
    <name type="scientific">Rhizobium lusitanum</name>
    <dbReference type="NCBI Taxonomy" id="293958"/>
    <lineage>
        <taxon>Bacteria</taxon>
        <taxon>Pseudomonadati</taxon>
        <taxon>Pseudomonadota</taxon>
        <taxon>Alphaproteobacteria</taxon>
        <taxon>Hyphomicrobiales</taxon>
        <taxon>Rhizobiaceae</taxon>
        <taxon>Rhizobium/Agrobacterium group</taxon>
        <taxon>Rhizobium</taxon>
    </lineage>
</organism>
<dbReference type="Proteomes" id="UP000199205">
    <property type="component" value="Unassembled WGS sequence"/>
</dbReference>
<gene>
    <name evidence="1" type="ORF">GA0061101_14016</name>
</gene>